<evidence type="ECO:0000256" key="13">
    <source>
        <dbReference type="RuleBase" id="RU003785"/>
    </source>
</evidence>
<feature type="site" description="Interaction with substrate tRNA" evidence="10">
    <location>
        <position position="95"/>
    </location>
</feature>
<dbReference type="Pfam" id="PF01715">
    <property type="entry name" value="IPPT"/>
    <property type="match status" value="1"/>
</dbReference>
<gene>
    <name evidence="10 14" type="primary">miaA</name>
    <name evidence="14" type="ORF">PQ472_04970</name>
</gene>
<dbReference type="PANTHER" id="PTHR11088">
    <property type="entry name" value="TRNA DIMETHYLALLYLTRANSFERASE"/>
    <property type="match status" value="1"/>
</dbReference>
<keyword evidence="15" id="KW-1185">Reference proteome</keyword>
<dbReference type="HAMAP" id="MF_00185">
    <property type="entry name" value="IPP_trans"/>
    <property type="match status" value="1"/>
</dbReference>
<accession>A0ABY7WUI9</accession>
<dbReference type="PANTHER" id="PTHR11088:SF60">
    <property type="entry name" value="TRNA DIMETHYLALLYLTRANSFERASE"/>
    <property type="match status" value="1"/>
</dbReference>
<dbReference type="Gene3D" id="3.40.50.300">
    <property type="entry name" value="P-loop containing nucleotide triphosphate hydrolases"/>
    <property type="match status" value="1"/>
</dbReference>
<dbReference type="GO" id="GO:0052381">
    <property type="term" value="F:tRNA dimethylallyltransferase activity"/>
    <property type="evidence" value="ECO:0007669"/>
    <property type="project" value="UniProtKB-EC"/>
</dbReference>
<sequence length="298" mass="33062">MIGGPTAVGKTALAIHLAQERRVRLINADAFQIYRGMDIGTAKPTAAEQAAATHHLIDIKDPSESFTVAQFMDLAKDEIKRAGELGELPVLVGGTGFYLNALRLNLPLGTEAASPARQHWQDFYDEHGQDALWTELNQRDPVSAAKIPAGNARRVIRALEVIENTGRPFSNQKPAIPIYETLVIGLTTDRDILYQRINQRVDAMMTQGLLAEVQRVQLAAGTNKQALAAIGYKEFLPYLAGDGTLADAVALVKRNSRRYAKRQLTYFHNQMSAHWFDLVQHPAEMTQIDELLDGWVHK</sequence>
<evidence type="ECO:0000256" key="2">
    <source>
        <dbReference type="ARBA" id="ARBA00003213"/>
    </source>
</evidence>
<evidence type="ECO:0000256" key="4">
    <source>
        <dbReference type="ARBA" id="ARBA00022679"/>
    </source>
</evidence>
<feature type="binding site" evidence="10">
    <location>
        <begin position="6"/>
        <end position="11"/>
    </location>
    <ligand>
        <name>substrate</name>
    </ligand>
</feature>
<keyword evidence="8 10" id="KW-0460">Magnesium</keyword>
<evidence type="ECO:0000256" key="7">
    <source>
        <dbReference type="ARBA" id="ARBA00022840"/>
    </source>
</evidence>
<evidence type="ECO:0000313" key="15">
    <source>
        <dbReference type="Proteomes" id="UP001220377"/>
    </source>
</evidence>
<evidence type="ECO:0000256" key="10">
    <source>
        <dbReference type="HAMAP-Rule" id="MF_00185"/>
    </source>
</evidence>
<reference evidence="14 15" key="1">
    <citation type="submission" date="2023-02" db="EMBL/GenBank/DDBJ databases">
        <title>Genome sequence of Lacticaseibacillus sp. KACC 23028.</title>
        <authorList>
            <person name="Kim S."/>
            <person name="Heo J."/>
            <person name="Kwon S.-W."/>
        </authorList>
    </citation>
    <scope>NUCLEOTIDE SEQUENCE [LARGE SCALE GENOMIC DNA]</scope>
    <source>
        <strain evidence="14 15">KACC 23028</strain>
    </source>
</reference>
<dbReference type="InterPro" id="IPR027417">
    <property type="entry name" value="P-loop_NTPase"/>
</dbReference>
<evidence type="ECO:0000256" key="12">
    <source>
        <dbReference type="RuleBase" id="RU003784"/>
    </source>
</evidence>
<proteinExistence type="inferred from homology"/>
<evidence type="ECO:0000256" key="6">
    <source>
        <dbReference type="ARBA" id="ARBA00022741"/>
    </source>
</evidence>
<dbReference type="InterPro" id="IPR018022">
    <property type="entry name" value="IPT"/>
</dbReference>
<feature type="binding site" evidence="10">
    <location>
        <begin position="4"/>
        <end position="11"/>
    </location>
    <ligand>
        <name>ATP</name>
        <dbReference type="ChEBI" id="CHEBI:30616"/>
    </ligand>
</feature>
<protein>
    <recommendedName>
        <fullName evidence="10">tRNA dimethylallyltransferase</fullName>
        <ecNumber evidence="10">2.5.1.75</ecNumber>
    </recommendedName>
    <alternativeName>
        <fullName evidence="10">Dimethylallyl diphosphate:tRNA dimethylallyltransferase</fullName>
        <shortName evidence="10">DMAPP:tRNA dimethylallyltransferase</shortName>
        <shortName evidence="10">DMATase</shortName>
    </alternativeName>
    <alternativeName>
        <fullName evidence="10">Isopentenyl-diphosphate:tRNA isopentenyltransferase</fullName>
        <shortName evidence="10">IPP transferase</shortName>
        <shortName evidence="10">IPPT</shortName>
        <shortName evidence="10">IPTase</shortName>
    </alternativeName>
</protein>
<comment type="similarity">
    <text evidence="3 10 13">Belongs to the IPP transferase family.</text>
</comment>
<dbReference type="EC" id="2.5.1.75" evidence="10"/>
<dbReference type="Proteomes" id="UP001220377">
    <property type="component" value="Chromosome"/>
</dbReference>
<evidence type="ECO:0000256" key="3">
    <source>
        <dbReference type="ARBA" id="ARBA00005842"/>
    </source>
</evidence>
<dbReference type="EMBL" id="CP117884">
    <property type="protein sequence ID" value="WDF83820.1"/>
    <property type="molecule type" value="Genomic_DNA"/>
</dbReference>
<dbReference type="Gene3D" id="1.10.20.140">
    <property type="match status" value="1"/>
</dbReference>
<evidence type="ECO:0000313" key="14">
    <source>
        <dbReference type="EMBL" id="WDF83820.1"/>
    </source>
</evidence>
<evidence type="ECO:0000256" key="1">
    <source>
        <dbReference type="ARBA" id="ARBA00001946"/>
    </source>
</evidence>
<comment type="cofactor">
    <cofactor evidence="1 10">
        <name>Mg(2+)</name>
        <dbReference type="ChEBI" id="CHEBI:18420"/>
    </cofactor>
</comment>
<evidence type="ECO:0000256" key="9">
    <source>
        <dbReference type="ARBA" id="ARBA00049563"/>
    </source>
</evidence>
<dbReference type="NCBIfam" id="TIGR00174">
    <property type="entry name" value="miaA"/>
    <property type="match status" value="1"/>
</dbReference>
<dbReference type="InterPro" id="IPR039657">
    <property type="entry name" value="Dimethylallyltransferase"/>
</dbReference>
<evidence type="ECO:0000256" key="8">
    <source>
        <dbReference type="ARBA" id="ARBA00022842"/>
    </source>
</evidence>
<dbReference type="SUPFAM" id="SSF52540">
    <property type="entry name" value="P-loop containing nucleoside triphosphate hydrolases"/>
    <property type="match status" value="2"/>
</dbReference>
<evidence type="ECO:0000256" key="11">
    <source>
        <dbReference type="RuleBase" id="RU003783"/>
    </source>
</evidence>
<dbReference type="RefSeq" id="WP_274262240.1">
    <property type="nucleotide sequence ID" value="NZ_CP117884.1"/>
</dbReference>
<feature type="site" description="Interaction with substrate tRNA" evidence="10">
    <location>
        <position position="117"/>
    </location>
</feature>
<keyword evidence="7 10" id="KW-0067">ATP-binding</keyword>
<keyword evidence="5 10" id="KW-0819">tRNA processing</keyword>
<comment type="caution">
    <text evidence="10">Lacks conserved residue(s) required for the propagation of feature annotation.</text>
</comment>
<evidence type="ECO:0000256" key="5">
    <source>
        <dbReference type="ARBA" id="ARBA00022694"/>
    </source>
</evidence>
<name>A0ABY7WUI9_9LACO</name>
<comment type="function">
    <text evidence="2 10 12">Catalyzes the transfer of a dimethylallyl group onto the adenine at position 37 in tRNAs that read codons beginning with uridine, leading to the formation of N6-(dimethylallyl)adenosine (i(6)A).</text>
</comment>
<organism evidence="14 15">
    <name type="scientific">Lacticaseibacillus pabuli</name>
    <dbReference type="NCBI Taxonomy" id="3025672"/>
    <lineage>
        <taxon>Bacteria</taxon>
        <taxon>Bacillati</taxon>
        <taxon>Bacillota</taxon>
        <taxon>Bacilli</taxon>
        <taxon>Lactobacillales</taxon>
        <taxon>Lactobacillaceae</taxon>
        <taxon>Lacticaseibacillus</taxon>
    </lineage>
</organism>
<keyword evidence="6 10" id="KW-0547">Nucleotide-binding</keyword>
<keyword evidence="4 10" id="KW-0808">Transferase</keyword>
<comment type="subunit">
    <text evidence="10">Monomer.</text>
</comment>
<comment type="catalytic activity">
    <reaction evidence="9 10 11">
        <text>adenosine(37) in tRNA + dimethylallyl diphosphate = N(6)-dimethylallyladenosine(37) in tRNA + diphosphate</text>
        <dbReference type="Rhea" id="RHEA:26482"/>
        <dbReference type="Rhea" id="RHEA-COMP:10162"/>
        <dbReference type="Rhea" id="RHEA-COMP:10375"/>
        <dbReference type="ChEBI" id="CHEBI:33019"/>
        <dbReference type="ChEBI" id="CHEBI:57623"/>
        <dbReference type="ChEBI" id="CHEBI:74411"/>
        <dbReference type="ChEBI" id="CHEBI:74415"/>
        <dbReference type="EC" id="2.5.1.75"/>
    </reaction>
</comment>